<evidence type="ECO:0000313" key="6">
    <source>
        <dbReference type="Proteomes" id="UP000002865"/>
    </source>
</evidence>
<evidence type="ECO:0000256" key="2">
    <source>
        <dbReference type="ARBA" id="ARBA00023315"/>
    </source>
</evidence>
<gene>
    <name evidence="5" type="ORF">Spaf_0845</name>
</gene>
<evidence type="ECO:0000313" key="5">
    <source>
        <dbReference type="EMBL" id="AFJ25847.1"/>
    </source>
</evidence>
<dbReference type="KEGG" id="scf:Spaf_0845"/>
<sequence>MEFKMNIWTHLAAYSLIETQRLYLRPFLFEDAEDFYKIASNPDNLQFIFPAQADLAETQYVLANYFIKNPLGVWAICDKETNRMIGSIKFEKLDEIKSEAELGYFLRKDFWGKGLMTEAVKELVNLSFEKFQLKELKIVTHVENIGSQKVALKAGFRLFRQFKGSDRYTRKMRDYYDFRLGRGDFYE</sequence>
<dbReference type="HOGENOM" id="CLU_013985_3_6_9"/>
<dbReference type="PATRIC" id="fig|1114965.3.peg.816"/>
<dbReference type="STRING" id="1114965.Spaf_0845"/>
<keyword evidence="2" id="KW-0012">Acyltransferase</keyword>
<evidence type="ECO:0000256" key="1">
    <source>
        <dbReference type="ARBA" id="ARBA00022679"/>
    </source>
</evidence>
<protein>
    <submittedName>
        <fullName evidence="5">Acetyltransferase, GNAT family protein</fullName>
    </submittedName>
</protein>
<feature type="domain" description="N-acetyltransferase" evidence="4">
    <location>
        <begin position="22"/>
        <end position="177"/>
    </location>
</feature>
<dbReference type="Pfam" id="PF13302">
    <property type="entry name" value="Acetyltransf_3"/>
    <property type="match status" value="1"/>
</dbReference>
<dbReference type="InterPro" id="IPR051531">
    <property type="entry name" value="N-acetyltransferase"/>
</dbReference>
<dbReference type="EMBL" id="CP003122">
    <property type="protein sequence ID" value="AFJ25847.1"/>
    <property type="molecule type" value="Genomic_DNA"/>
</dbReference>
<dbReference type="InterPro" id="IPR016181">
    <property type="entry name" value="Acyl_CoA_acyltransferase"/>
</dbReference>
<keyword evidence="1 5" id="KW-0808">Transferase</keyword>
<dbReference type="GO" id="GO:0005737">
    <property type="term" value="C:cytoplasm"/>
    <property type="evidence" value="ECO:0007669"/>
    <property type="project" value="TreeGrafter"/>
</dbReference>
<dbReference type="Gene3D" id="3.40.630.30">
    <property type="match status" value="1"/>
</dbReference>
<dbReference type="Proteomes" id="UP000002865">
    <property type="component" value="Chromosome"/>
</dbReference>
<dbReference type="PROSITE" id="PS51186">
    <property type="entry name" value="GNAT"/>
    <property type="match status" value="1"/>
</dbReference>
<reference evidence="5 6" key="1">
    <citation type="journal article" date="2012" name="PLoS ONE">
        <title>Complete Genome and Transcriptomes of Streptococcus parasanguinis FW213: Phylogenic Relations and Potential Virulence Mechanisms.</title>
        <authorList>
            <person name="Geng J."/>
            <person name="Chiu C.H."/>
            <person name="Tang P."/>
            <person name="Chen Y."/>
            <person name="Shieh H.R."/>
            <person name="Hu S."/>
            <person name="Chen Y.Y."/>
        </authorList>
    </citation>
    <scope>NUCLEOTIDE SEQUENCE [LARGE SCALE GENOMIC DNA]</scope>
    <source>
        <strain evidence="5 6">FW213</strain>
    </source>
</reference>
<evidence type="ECO:0000256" key="3">
    <source>
        <dbReference type="ARBA" id="ARBA00038502"/>
    </source>
</evidence>
<dbReference type="PANTHER" id="PTHR43792:SF8">
    <property type="entry name" value="[RIBOSOMAL PROTEIN US5]-ALANINE N-ACETYLTRANSFERASE"/>
    <property type="match status" value="1"/>
</dbReference>
<accession>I1ZLC3</accession>
<dbReference type="PaxDb" id="1114965-Spaf_0845"/>
<dbReference type="GO" id="GO:0008999">
    <property type="term" value="F:protein-N-terminal-alanine acetyltransferase activity"/>
    <property type="evidence" value="ECO:0007669"/>
    <property type="project" value="TreeGrafter"/>
</dbReference>
<comment type="similarity">
    <text evidence="3">Belongs to the acetyltransferase family. RimJ subfamily.</text>
</comment>
<dbReference type="InterPro" id="IPR000182">
    <property type="entry name" value="GNAT_dom"/>
</dbReference>
<proteinExistence type="inferred from homology"/>
<dbReference type="eggNOG" id="COG1670">
    <property type="taxonomic scope" value="Bacteria"/>
</dbReference>
<dbReference type="PANTHER" id="PTHR43792">
    <property type="entry name" value="GNAT FAMILY, PUTATIVE (AFU_ORTHOLOGUE AFUA_3G00765)-RELATED-RELATED"/>
    <property type="match status" value="1"/>
</dbReference>
<dbReference type="AlphaFoldDB" id="I1ZLC3"/>
<organism evidence="5 6">
    <name type="scientific">Streptococcus parasanguinis FW213</name>
    <dbReference type="NCBI Taxonomy" id="1114965"/>
    <lineage>
        <taxon>Bacteria</taxon>
        <taxon>Bacillati</taxon>
        <taxon>Bacillota</taxon>
        <taxon>Bacilli</taxon>
        <taxon>Lactobacillales</taxon>
        <taxon>Streptococcaceae</taxon>
        <taxon>Streptococcus</taxon>
    </lineage>
</organism>
<dbReference type="SUPFAM" id="SSF55729">
    <property type="entry name" value="Acyl-CoA N-acyltransferases (Nat)"/>
    <property type="match status" value="1"/>
</dbReference>
<name>I1ZLC3_STRPA</name>
<evidence type="ECO:0000259" key="4">
    <source>
        <dbReference type="PROSITE" id="PS51186"/>
    </source>
</evidence>